<name>A0ABY7SCL2_9RHOB</name>
<proteinExistence type="predicted"/>
<evidence type="ECO:0008006" key="4">
    <source>
        <dbReference type="Google" id="ProtNLM"/>
    </source>
</evidence>
<gene>
    <name evidence="2" type="ORF">JHX88_08760</name>
</gene>
<dbReference type="Proteomes" id="UP001215549">
    <property type="component" value="Chromosome"/>
</dbReference>
<evidence type="ECO:0000313" key="3">
    <source>
        <dbReference type="Proteomes" id="UP001215549"/>
    </source>
</evidence>
<accession>A0ABY7SCL2</accession>
<evidence type="ECO:0000256" key="1">
    <source>
        <dbReference type="SAM" id="MobiDB-lite"/>
    </source>
</evidence>
<organism evidence="2 3">
    <name type="scientific">Paracoccus saliphilus</name>
    <dbReference type="NCBI Taxonomy" id="405559"/>
    <lineage>
        <taxon>Bacteria</taxon>
        <taxon>Pseudomonadati</taxon>
        <taxon>Pseudomonadota</taxon>
        <taxon>Alphaproteobacteria</taxon>
        <taxon>Rhodobacterales</taxon>
        <taxon>Paracoccaceae</taxon>
        <taxon>Paracoccus</taxon>
    </lineage>
</organism>
<feature type="region of interest" description="Disordered" evidence="1">
    <location>
        <begin position="75"/>
        <end position="94"/>
    </location>
</feature>
<protein>
    <recommendedName>
        <fullName evidence="4">Prophage CP4-57 regulatory protein (AlpA)</fullName>
    </recommendedName>
</protein>
<dbReference type="EMBL" id="CP067140">
    <property type="protein sequence ID" value="WCR04785.1"/>
    <property type="molecule type" value="Genomic_DNA"/>
</dbReference>
<keyword evidence="3" id="KW-1185">Reference proteome</keyword>
<sequence>MACPTNDKTFDPVAAYGSEHWIAARFGRSHDWLKRERKRLESEGFPPRDPLTGFTLKADVDAWLAKRRRVADPVQVRAHEKPDDKGQRINLRAF</sequence>
<evidence type="ECO:0000313" key="2">
    <source>
        <dbReference type="EMBL" id="WCR04785.1"/>
    </source>
</evidence>
<reference evidence="2 3" key="1">
    <citation type="submission" date="2021-01" db="EMBL/GenBank/DDBJ databases">
        <title>Biogeographic distribution of Paracoccus.</title>
        <authorList>
            <person name="Hollensteiner J."/>
            <person name="Leineberger J."/>
            <person name="Brinkhoff T."/>
            <person name="Daniel R."/>
        </authorList>
    </citation>
    <scope>NUCLEOTIDE SEQUENCE [LARGE SCALE GENOMIC DNA]</scope>
    <source>
        <strain evidence="2 3">DSM 18447</strain>
    </source>
</reference>
<feature type="compositionally biased region" description="Basic and acidic residues" evidence="1">
    <location>
        <begin position="77"/>
        <end position="87"/>
    </location>
</feature>
<dbReference type="RefSeq" id="WP_076528167.1">
    <property type="nucleotide sequence ID" value="NZ_CP067140.1"/>
</dbReference>